<dbReference type="GO" id="GO:0046872">
    <property type="term" value="F:metal ion binding"/>
    <property type="evidence" value="ECO:0007669"/>
    <property type="project" value="UniProtKB-KW"/>
</dbReference>
<reference evidence="4" key="1">
    <citation type="submission" date="2020-10" db="EMBL/GenBank/DDBJ databases">
        <authorList>
            <person name="Gilroy R."/>
        </authorList>
    </citation>
    <scope>NUCLEOTIDE SEQUENCE</scope>
    <source>
        <strain evidence="4">CHK195-11698</strain>
    </source>
</reference>
<evidence type="ECO:0000256" key="1">
    <source>
        <dbReference type="ARBA" id="ARBA00022723"/>
    </source>
</evidence>
<keyword evidence="1" id="KW-0479">Metal-binding</keyword>
<keyword evidence="2 4" id="KW-0378">Hydrolase</keyword>
<proteinExistence type="predicted"/>
<evidence type="ECO:0000313" key="4">
    <source>
        <dbReference type="EMBL" id="HIU13523.1"/>
    </source>
</evidence>
<reference evidence="4" key="2">
    <citation type="journal article" date="2021" name="PeerJ">
        <title>Extensive microbial diversity within the chicken gut microbiome revealed by metagenomics and culture.</title>
        <authorList>
            <person name="Gilroy R."/>
            <person name="Ravi A."/>
            <person name="Getino M."/>
            <person name="Pursley I."/>
            <person name="Horton D.L."/>
            <person name="Alikhan N.F."/>
            <person name="Baker D."/>
            <person name="Gharbi K."/>
            <person name="Hall N."/>
            <person name="Watson M."/>
            <person name="Adriaenssens E.M."/>
            <person name="Foster-Nyarko E."/>
            <person name="Jarju S."/>
            <person name="Secka A."/>
            <person name="Antonio M."/>
            <person name="Oren A."/>
            <person name="Chaudhuri R.R."/>
            <person name="La Ragione R."/>
            <person name="Hildebrand F."/>
            <person name="Pallen M.J."/>
        </authorList>
    </citation>
    <scope>NUCLEOTIDE SEQUENCE</scope>
    <source>
        <strain evidence="4">CHK195-11698</strain>
    </source>
</reference>
<dbReference type="InterPro" id="IPR017850">
    <property type="entry name" value="Alkaline_phosphatase_core_sf"/>
</dbReference>
<dbReference type="Gene3D" id="3.40.720.10">
    <property type="entry name" value="Alkaline Phosphatase, subunit A"/>
    <property type="match status" value="1"/>
</dbReference>
<dbReference type="SUPFAM" id="SSF53649">
    <property type="entry name" value="Alkaline phosphatase-like"/>
    <property type="match status" value="1"/>
</dbReference>
<dbReference type="GO" id="GO:0005737">
    <property type="term" value="C:cytoplasm"/>
    <property type="evidence" value="ECO:0007669"/>
    <property type="project" value="TreeGrafter"/>
</dbReference>
<sequence>MPKTKPNLLIFVSDHFRAEALHHLGNTASRTPHFDAFVANEAISIKHAFCQNPVCVPSRCSFLSGFYPHANGYRTMHHLMDEQAPNLLKELKQNGYHIYFGGKNDAFKLEVPVTSYCDDRSDAFDEMAKLMRQQPLKEGYRAIGHMQREEALAAEAQKEASRHDAQSRYYYAIYQGVVDGDNPLAVGYTGAEDQQVADAIRYIENYQGDQPLCVYLPLMLPHPWYACTPEDFAAIQREAIEPCVRLNDRQRALKPSIEEGMRHNHRLYQWDDESLLDFKQTYLAMVHHIDANFQKVLNAFKRRGIYDQTAVLMFSDHGDYAGEYEIAEINQNTFEDFLTNVPLLIKPPKGVPVVPGVRDCLAELVDVVPTVAELCGFELSYVQHGRSLCQLLADPGAKVKDYVFSEGGRLAEEKHCMDAGHQKSMLYWARTSVQEKMPEHTKAVMIRSMRYKYVKRLYEKDEFYDLSVDPKEMENRIDDKAYAKIIDEMQKVMLEFFVRTADSVPMKRDRR</sequence>
<dbReference type="InterPro" id="IPR000917">
    <property type="entry name" value="Sulfatase_N"/>
</dbReference>
<dbReference type="PANTHER" id="PTHR45953">
    <property type="entry name" value="IDURONATE 2-SULFATASE"/>
    <property type="match status" value="1"/>
</dbReference>
<feature type="domain" description="Sulfatase N-terminal" evidence="3">
    <location>
        <begin position="6"/>
        <end position="376"/>
    </location>
</feature>
<dbReference type="AlphaFoldDB" id="A0A9D1HN12"/>
<dbReference type="Proteomes" id="UP000824175">
    <property type="component" value="Unassembled WGS sequence"/>
</dbReference>
<gene>
    <name evidence="4" type="ORF">IAD15_05580</name>
</gene>
<dbReference type="CDD" id="cd16150">
    <property type="entry name" value="sulfatase_like"/>
    <property type="match status" value="1"/>
</dbReference>
<dbReference type="PANTHER" id="PTHR45953:SF1">
    <property type="entry name" value="IDURONATE 2-SULFATASE"/>
    <property type="match status" value="1"/>
</dbReference>
<accession>A0A9D1HN12</accession>
<dbReference type="GO" id="GO:0004423">
    <property type="term" value="F:iduronate-2-sulfatase activity"/>
    <property type="evidence" value="ECO:0007669"/>
    <property type="project" value="TreeGrafter"/>
</dbReference>
<dbReference type="Pfam" id="PF00884">
    <property type="entry name" value="Sulfatase"/>
    <property type="match status" value="1"/>
</dbReference>
<evidence type="ECO:0000256" key="2">
    <source>
        <dbReference type="ARBA" id="ARBA00022801"/>
    </source>
</evidence>
<organism evidence="4 5">
    <name type="scientific">Candidatus Fimiplasma intestinipullorum</name>
    <dbReference type="NCBI Taxonomy" id="2840825"/>
    <lineage>
        <taxon>Bacteria</taxon>
        <taxon>Bacillati</taxon>
        <taxon>Bacillota</taxon>
        <taxon>Clostridia</taxon>
        <taxon>Eubacteriales</taxon>
        <taxon>Candidatus Fimiplasma</taxon>
    </lineage>
</organism>
<evidence type="ECO:0000313" key="5">
    <source>
        <dbReference type="Proteomes" id="UP000824175"/>
    </source>
</evidence>
<dbReference type="EMBL" id="DVMJ01000050">
    <property type="protein sequence ID" value="HIU13523.1"/>
    <property type="molecule type" value="Genomic_DNA"/>
</dbReference>
<comment type="caution">
    <text evidence="4">The sequence shown here is derived from an EMBL/GenBank/DDBJ whole genome shotgun (WGS) entry which is preliminary data.</text>
</comment>
<evidence type="ECO:0000259" key="3">
    <source>
        <dbReference type="Pfam" id="PF00884"/>
    </source>
</evidence>
<protein>
    <submittedName>
        <fullName evidence="4">Sulfatase-like hydrolase/transferase</fullName>
    </submittedName>
</protein>
<name>A0A9D1HN12_9FIRM</name>